<feature type="region of interest" description="Disordered" evidence="1">
    <location>
        <begin position="748"/>
        <end position="908"/>
    </location>
</feature>
<organism evidence="2 3">
    <name type="scientific">Lentinus brumalis</name>
    <dbReference type="NCBI Taxonomy" id="2498619"/>
    <lineage>
        <taxon>Eukaryota</taxon>
        <taxon>Fungi</taxon>
        <taxon>Dikarya</taxon>
        <taxon>Basidiomycota</taxon>
        <taxon>Agaricomycotina</taxon>
        <taxon>Agaricomycetes</taxon>
        <taxon>Polyporales</taxon>
        <taxon>Polyporaceae</taxon>
        <taxon>Lentinus</taxon>
    </lineage>
</organism>
<dbReference type="AlphaFoldDB" id="A0A371DAN7"/>
<protein>
    <submittedName>
        <fullName evidence="2">Uncharacterized protein</fullName>
    </submittedName>
</protein>
<accession>A0A371DAN7</accession>
<feature type="region of interest" description="Disordered" evidence="1">
    <location>
        <begin position="385"/>
        <end position="406"/>
    </location>
</feature>
<feature type="compositionally biased region" description="Polar residues" evidence="1">
    <location>
        <begin position="258"/>
        <end position="268"/>
    </location>
</feature>
<reference evidence="2 3" key="1">
    <citation type="journal article" date="2018" name="Biotechnol. Biofuels">
        <title>Integrative visual omics of the white-rot fungus Polyporus brumalis exposes the biotechnological potential of its oxidative enzymes for delignifying raw plant biomass.</title>
        <authorList>
            <person name="Miyauchi S."/>
            <person name="Rancon A."/>
            <person name="Drula E."/>
            <person name="Hage H."/>
            <person name="Chaduli D."/>
            <person name="Favel A."/>
            <person name="Grisel S."/>
            <person name="Henrissat B."/>
            <person name="Herpoel-Gimbert I."/>
            <person name="Ruiz-Duenas F.J."/>
            <person name="Chevret D."/>
            <person name="Hainaut M."/>
            <person name="Lin J."/>
            <person name="Wang M."/>
            <person name="Pangilinan J."/>
            <person name="Lipzen A."/>
            <person name="Lesage-Meessen L."/>
            <person name="Navarro D."/>
            <person name="Riley R."/>
            <person name="Grigoriev I.V."/>
            <person name="Zhou S."/>
            <person name="Raouche S."/>
            <person name="Rosso M.N."/>
        </authorList>
    </citation>
    <scope>NUCLEOTIDE SEQUENCE [LARGE SCALE GENOMIC DNA]</scope>
    <source>
        <strain evidence="2 3">BRFM 1820</strain>
    </source>
</reference>
<evidence type="ECO:0000256" key="1">
    <source>
        <dbReference type="SAM" id="MobiDB-lite"/>
    </source>
</evidence>
<sequence length="908" mass="100473">MDVRIVLWYKDKHLPLWRVVRCKPHERIALKTLQWLVDACGGLKFSAVERYLVGPEIWSFRALVNDAIRAHPTERTILLRVLGVEHCPLFGLELELIQRELGLAPAPMNTPVIDNRFDLALRHVKVLIWTEDGQPPRAHRVSFNDDNTLQLGLHTPLDADLTWTRVNLWLAEDAEWSVVSIEDSFWLSADYDTVLICVPGTLHPLGLGREMHALDCKHDRPENFGDVPFKTTENMAQAIEVAIAPQYDIATTSPLTLSKFESSPTTERGSGGRDHHRRNAGNASNKWSAGRSSFVAEQIDSGNGVSSPSQPSCCPAPTFANKFIMYNRDALVRDFVARGLLAAQPDRRTFTHAELGDDDLVAGLKSLQQVVDEAKVTMGLIAGGRQPPDSLAALGGSAKAQQEEEDRKVAERLQALERGEYTTSPAIQRDSPFKRDILLPRDIFKMNRSTGGKPPRSHVRAKQQYASKFKCVRDTLKGPTSSQPKGEKRAPPVERPGVLVCHRDLETIWEAEDETLEDTEREDVPQTIIKDIIITPMDGVDLRRDPDLYKLIHGRTIVGARSWDMSEAKWKLVDDDFILTDSTQTLVIVRHTWTAPCPDFGRHLCTNEMNAPDTGEDRALAKRAAKETWKEAMARPQVDGHVWLLLYSEDAQPAQAWHVALGAGDTLSLDDHHDVMKAVRRGMMFAPPGTDTNVVSVWNVETTDWDDKTVHSVIRLAEGTRTVIARLDHVEDLLYLGVEIHALTAQANDPPYKTGSRRGLPRTATSSTRASSGKSSRSSIQPSSSQQSCGSSSRPRSPTMEPSSSQSSYTPSSTDASSQLSSPARPPRGHADTVAGPSGARTPPPPPGMSARAAGKRRAVALSEERVEKKPKRERSTSSELDFVPMDVPTQSGTRDEPIDVDAWAEKA</sequence>
<keyword evidence="3" id="KW-1185">Reference proteome</keyword>
<proteinExistence type="predicted"/>
<dbReference type="Proteomes" id="UP000256964">
    <property type="component" value="Unassembled WGS sequence"/>
</dbReference>
<feature type="compositionally biased region" description="Basic and acidic residues" evidence="1">
    <location>
        <begin position="894"/>
        <end position="908"/>
    </location>
</feature>
<dbReference type="OrthoDB" id="2758007at2759"/>
<dbReference type="EMBL" id="KZ857404">
    <property type="protein sequence ID" value="RDX49593.1"/>
    <property type="molecule type" value="Genomic_DNA"/>
</dbReference>
<evidence type="ECO:0000313" key="2">
    <source>
        <dbReference type="EMBL" id="RDX49593.1"/>
    </source>
</evidence>
<evidence type="ECO:0000313" key="3">
    <source>
        <dbReference type="Proteomes" id="UP000256964"/>
    </source>
</evidence>
<feature type="region of interest" description="Disordered" evidence="1">
    <location>
        <begin position="472"/>
        <end position="495"/>
    </location>
</feature>
<feature type="region of interest" description="Disordered" evidence="1">
    <location>
        <begin position="258"/>
        <end position="289"/>
    </location>
</feature>
<gene>
    <name evidence="2" type="ORF">OH76DRAFT_1482966</name>
</gene>
<feature type="compositionally biased region" description="Low complexity" evidence="1">
    <location>
        <begin position="761"/>
        <end position="818"/>
    </location>
</feature>
<name>A0A371DAN7_9APHY</name>